<evidence type="ECO:0000256" key="2">
    <source>
        <dbReference type="ARBA" id="ARBA00010410"/>
    </source>
</evidence>
<evidence type="ECO:0000256" key="1">
    <source>
        <dbReference type="ARBA" id="ARBA00004123"/>
    </source>
</evidence>
<evidence type="ECO:0000256" key="6">
    <source>
        <dbReference type="ARBA" id="ARBA00023163"/>
    </source>
</evidence>
<dbReference type="PANTHER" id="PTHR13421">
    <property type="entry name" value="SNRNA-ACTIVATING PROTEIN COMPLEX SUBUNIT 3"/>
    <property type="match status" value="1"/>
</dbReference>
<dbReference type="GO" id="GO:0005634">
    <property type="term" value="C:nucleus"/>
    <property type="evidence" value="ECO:0007669"/>
    <property type="project" value="UniProtKB-SubCell"/>
</dbReference>
<dbReference type="GO" id="GO:0001006">
    <property type="term" value="F:RNA polymerase III type 3 promoter sequence-specific DNA binding"/>
    <property type="evidence" value="ECO:0007669"/>
    <property type="project" value="TreeGrafter"/>
</dbReference>
<evidence type="ECO:0000256" key="7">
    <source>
        <dbReference type="ARBA" id="ARBA00023242"/>
    </source>
</evidence>
<evidence type="ECO:0000256" key="4">
    <source>
        <dbReference type="ARBA" id="ARBA00023015"/>
    </source>
</evidence>
<keyword evidence="4" id="KW-0805">Transcription regulation</keyword>
<dbReference type="InterPro" id="IPR022042">
    <property type="entry name" value="snRNA-activating_su3"/>
</dbReference>
<comment type="subcellular location">
    <subcellularLocation>
        <location evidence="1">Nucleus</location>
    </subcellularLocation>
</comment>
<dbReference type="GO" id="GO:0000978">
    <property type="term" value="F:RNA polymerase II cis-regulatory region sequence-specific DNA binding"/>
    <property type="evidence" value="ECO:0007669"/>
    <property type="project" value="TreeGrafter"/>
</dbReference>
<evidence type="ECO:0000313" key="11">
    <source>
        <dbReference type="EMBL" id="KAJ8963500.1"/>
    </source>
</evidence>
<dbReference type="EMBL" id="JANEYF010001548">
    <property type="protein sequence ID" value="KAJ8963500.1"/>
    <property type="molecule type" value="Genomic_DNA"/>
</dbReference>
<evidence type="ECO:0000313" key="12">
    <source>
        <dbReference type="Proteomes" id="UP001162156"/>
    </source>
</evidence>
<proteinExistence type="inferred from homology"/>
<dbReference type="GO" id="GO:0042795">
    <property type="term" value="P:snRNA transcription by RNA polymerase II"/>
    <property type="evidence" value="ECO:0007669"/>
    <property type="project" value="TreeGrafter"/>
</dbReference>
<organism evidence="11 12">
    <name type="scientific">Rhamnusium bicolor</name>
    <dbReference type="NCBI Taxonomy" id="1586634"/>
    <lineage>
        <taxon>Eukaryota</taxon>
        <taxon>Metazoa</taxon>
        <taxon>Ecdysozoa</taxon>
        <taxon>Arthropoda</taxon>
        <taxon>Hexapoda</taxon>
        <taxon>Insecta</taxon>
        <taxon>Pterygota</taxon>
        <taxon>Neoptera</taxon>
        <taxon>Endopterygota</taxon>
        <taxon>Coleoptera</taxon>
        <taxon>Polyphaga</taxon>
        <taxon>Cucujiformia</taxon>
        <taxon>Chrysomeloidea</taxon>
        <taxon>Cerambycidae</taxon>
        <taxon>Lepturinae</taxon>
        <taxon>Rhagiini</taxon>
        <taxon>Rhamnusium</taxon>
    </lineage>
</organism>
<keyword evidence="7" id="KW-0539">Nucleus</keyword>
<dbReference type="AlphaFoldDB" id="A0AAV8ZIR9"/>
<dbReference type="Pfam" id="PF12251">
    <property type="entry name" value="SNAPC3"/>
    <property type="match status" value="2"/>
</dbReference>
<name>A0AAV8ZIR9_9CUCU</name>
<comment type="caution">
    <text evidence="11">The sequence shown here is derived from an EMBL/GenBank/DDBJ whole genome shotgun (WGS) entry which is preliminary data.</text>
</comment>
<keyword evidence="5" id="KW-0238">DNA-binding</keyword>
<evidence type="ECO:0000256" key="3">
    <source>
        <dbReference type="ARBA" id="ARBA00013634"/>
    </source>
</evidence>
<reference evidence="11" key="1">
    <citation type="journal article" date="2023" name="Insect Mol. Biol.">
        <title>Genome sequencing provides insights into the evolution of gene families encoding plant cell wall-degrading enzymes in longhorned beetles.</title>
        <authorList>
            <person name="Shin N.R."/>
            <person name="Okamura Y."/>
            <person name="Kirsch R."/>
            <person name="Pauchet Y."/>
        </authorList>
    </citation>
    <scope>NUCLEOTIDE SEQUENCE</scope>
    <source>
        <strain evidence="11">RBIC_L_NR</strain>
    </source>
</reference>
<comment type="similarity">
    <text evidence="2">Belongs to the SNAPC3/SRD2 family.</text>
</comment>
<dbReference type="GO" id="GO:0042796">
    <property type="term" value="P:snRNA transcription by RNA polymerase III"/>
    <property type="evidence" value="ECO:0007669"/>
    <property type="project" value="TreeGrafter"/>
</dbReference>
<dbReference type="Proteomes" id="UP001162156">
    <property type="component" value="Unassembled WGS sequence"/>
</dbReference>
<keyword evidence="12" id="KW-1185">Reference proteome</keyword>
<accession>A0AAV8ZIR9</accession>
<dbReference type="GO" id="GO:0019185">
    <property type="term" value="C:snRNA-activating protein complex"/>
    <property type="evidence" value="ECO:0007669"/>
    <property type="project" value="TreeGrafter"/>
</dbReference>
<comment type="function">
    <text evidence="8">Part of the SNAPc complex required for the transcription of both RNA polymerase II and III small-nuclear RNA genes. Binds to the proximal sequence element (PSE), a non-TATA-box basal promoter element common to these 2 types of genes. Recruits TBP and BRF2 to the U6 snRNA TATA box.</text>
</comment>
<evidence type="ECO:0000256" key="9">
    <source>
        <dbReference type="ARBA" id="ARBA00025958"/>
    </source>
</evidence>
<dbReference type="GO" id="GO:0001046">
    <property type="term" value="F:core promoter sequence-specific DNA binding"/>
    <property type="evidence" value="ECO:0007669"/>
    <property type="project" value="TreeGrafter"/>
</dbReference>
<evidence type="ECO:0000256" key="10">
    <source>
        <dbReference type="ARBA" id="ARBA00029606"/>
    </source>
</evidence>
<comment type="subunit">
    <text evidence="9">Part of the SNAPc complex composed of 5 subunits: SNAPC1, SNAPC2, SNAPC3, SNAPC4 and SNAPC5. SNAPC3 interacts with SNAPC1.</text>
</comment>
<dbReference type="GO" id="GO:0003681">
    <property type="term" value="F:bent DNA binding"/>
    <property type="evidence" value="ECO:0007669"/>
    <property type="project" value="TreeGrafter"/>
</dbReference>
<dbReference type="PANTHER" id="PTHR13421:SF16">
    <property type="entry name" value="SNRNA-ACTIVATING PROTEIN COMPLEX SUBUNIT 3"/>
    <property type="match status" value="1"/>
</dbReference>
<evidence type="ECO:0000256" key="8">
    <source>
        <dbReference type="ARBA" id="ARBA00025193"/>
    </source>
</evidence>
<keyword evidence="6" id="KW-0804">Transcription</keyword>
<sequence>MGKKNSAEKLRFAYEIEALGTNTLAEVADTIPCIANIALYKEVENTKVDLGPFMNAKEHYPSQSIFIDGVFYNDYRSPNVIDYSHDIIEWANTKNIGKFRDEIMEEAIASTSLLFSDARLIQQSDCLYSKKYPRIVSLSRPSNVLCFICGVMHSQWIIVKCEKFPQEKVFLCTECCNSYLYIDGEKVTEFNLYPYYDQELLTRHLSEANIVE</sequence>
<gene>
    <name evidence="11" type="ORF">NQ314_005579</name>
</gene>
<protein>
    <recommendedName>
        <fullName evidence="3">snRNA-activating protein complex subunit 3</fullName>
    </recommendedName>
    <alternativeName>
        <fullName evidence="10">Small nuclear RNA-activating complex polypeptide 3</fullName>
    </alternativeName>
</protein>
<evidence type="ECO:0000256" key="5">
    <source>
        <dbReference type="ARBA" id="ARBA00023125"/>
    </source>
</evidence>